<dbReference type="AlphaFoldDB" id="A0A6G1F9D6"/>
<accession>A0A6G1F9D6</accession>
<dbReference type="Proteomes" id="UP000479710">
    <property type="component" value="Unassembled WGS sequence"/>
</dbReference>
<evidence type="ECO:0000256" key="1">
    <source>
        <dbReference type="ARBA" id="ARBA00004167"/>
    </source>
</evidence>
<dbReference type="Pfam" id="PF13947">
    <property type="entry name" value="GUB_WAK_bind"/>
    <property type="match status" value="1"/>
</dbReference>
<evidence type="ECO:0000256" key="3">
    <source>
        <dbReference type="SAM" id="SignalP"/>
    </source>
</evidence>
<feature type="signal peptide" evidence="3">
    <location>
        <begin position="1"/>
        <end position="28"/>
    </location>
</feature>
<dbReference type="InterPro" id="IPR025287">
    <property type="entry name" value="WAK_GUB"/>
</dbReference>
<dbReference type="OrthoDB" id="693203at2759"/>
<reference evidence="5 6" key="1">
    <citation type="submission" date="2019-11" db="EMBL/GenBank/DDBJ databases">
        <title>Whole genome sequence of Oryza granulata.</title>
        <authorList>
            <person name="Li W."/>
        </authorList>
    </citation>
    <scope>NUCLEOTIDE SEQUENCE [LARGE SCALE GENOMIC DNA]</scope>
    <source>
        <strain evidence="6">cv. Menghai</strain>
        <tissue evidence="5">Leaf</tissue>
    </source>
</reference>
<comment type="caution">
    <text evidence="5">The sequence shown here is derived from an EMBL/GenBank/DDBJ whole genome shotgun (WGS) entry which is preliminary data.</text>
</comment>
<proteinExistence type="predicted"/>
<keyword evidence="2 3" id="KW-0732">Signal</keyword>
<dbReference type="EMBL" id="SPHZ02000001">
    <property type="protein sequence ID" value="KAF0933453.1"/>
    <property type="molecule type" value="Genomic_DNA"/>
</dbReference>
<dbReference type="PANTHER" id="PTHR33491">
    <property type="entry name" value="OSJNBA0016N04.9 PROTEIN"/>
    <property type="match status" value="1"/>
</dbReference>
<evidence type="ECO:0000313" key="6">
    <source>
        <dbReference type="Proteomes" id="UP000479710"/>
    </source>
</evidence>
<feature type="chain" id="PRO_5026175697" description="Wall-associated receptor kinase galacturonan-binding domain-containing protein" evidence="3">
    <location>
        <begin position="29"/>
        <end position="134"/>
    </location>
</feature>
<gene>
    <name evidence="5" type="ORF">E2562_018549</name>
</gene>
<comment type="subcellular location">
    <subcellularLocation>
        <location evidence="1">Membrane</location>
        <topology evidence="1">Single-pass membrane protein</topology>
    </subcellularLocation>
</comment>
<dbReference type="GO" id="GO:0016020">
    <property type="term" value="C:membrane"/>
    <property type="evidence" value="ECO:0007669"/>
    <property type="project" value="UniProtKB-SubCell"/>
</dbReference>
<protein>
    <recommendedName>
        <fullName evidence="4">Wall-associated receptor kinase galacturonan-binding domain-containing protein</fullName>
    </recommendedName>
</protein>
<dbReference type="GO" id="GO:0030247">
    <property type="term" value="F:polysaccharide binding"/>
    <property type="evidence" value="ECO:0007669"/>
    <property type="project" value="InterPro"/>
</dbReference>
<feature type="domain" description="Wall-associated receptor kinase galacturonan-binding" evidence="4">
    <location>
        <begin position="34"/>
        <end position="73"/>
    </location>
</feature>
<evidence type="ECO:0000313" key="5">
    <source>
        <dbReference type="EMBL" id="KAF0933453.1"/>
    </source>
</evidence>
<evidence type="ECO:0000259" key="4">
    <source>
        <dbReference type="Pfam" id="PF13947"/>
    </source>
</evidence>
<evidence type="ECO:0000256" key="2">
    <source>
        <dbReference type="ARBA" id="ARBA00022729"/>
    </source>
</evidence>
<sequence length="134" mass="14397">MATSGLHLQAVALAVLLFHLAPATPASAQQPPGCPDKCGDISIPYPFGIGARCARDEGFQLDCDNNDESPPRLVTSHQFEQQQQQQLVSLSLADGEARVLLKPESKCYPVPETSINGSTTYRYSATKNRLVALG</sequence>
<organism evidence="5 6">
    <name type="scientific">Oryza meyeriana var. granulata</name>
    <dbReference type="NCBI Taxonomy" id="110450"/>
    <lineage>
        <taxon>Eukaryota</taxon>
        <taxon>Viridiplantae</taxon>
        <taxon>Streptophyta</taxon>
        <taxon>Embryophyta</taxon>
        <taxon>Tracheophyta</taxon>
        <taxon>Spermatophyta</taxon>
        <taxon>Magnoliopsida</taxon>
        <taxon>Liliopsida</taxon>
        <taxon>Poales</taxon>
        <taxon>Poaceae</taxon>
        <taxon>BOP clade</taxon>
        <taxon>Oryzoideae</taxon>
        <taxon>Oryzeae</taxon>
        <taxon>Oryzinae</taxon>
        <taxon>Oryza</taxon>
        <taxon>Oryza meyeriana</taxon>
    </lineage>
</organism>
<keyword evidence="6" id="KW-1185">Reference proteome</keyword>
<name>A0A6G1F9D6_9ORYZ</name>